<protein>
    <submittedName>
        <fullName evidence="1">Uncharacterized protein</fullName>
    </submittedName>
</protein>
<sequence>MPAIINEEGNAATFNKDKMPIIENYPVIHKSGNLYVIPYDDYKNDLLPKLLKALKTE</sequence>
<organism evidence="1">
    <name type="scientific">bioreactor metagenome</name>
    <dbReference type="NCBI Taxonomy" id="1076179"/>
    <lineage>
        <taxon>unclassified sequences</taxon>
        <taxon>metagenomes</taxon>
        <taxon>ecological metagenomes</taxon>
    </lineage>
</organism>
<dbReference type="AlphaFoldDB" id="A0A645E8K1"/>
<proteinExistence type="predicted"/>
<comment type="caution">
    <text evidence="1">The sequence shown here is derived from an EMBL/GenBank/DDBJ whole genome shotgun (WGS) entry which is preliminary data.</text>
</comment>
<reference evidence="1" key="1">
    <citation type="submission" date="2019-08" db="EMBL/GenBank/DDBJ databases">
        <authorList>
            <person name="Kucharzyk K."/>
            <person name="Murdoch R.W."/>
            <person name="Higgins S."/>
            <person name="Loffler F."/>
        </authorList>
    </citation>
    <scope>NUCLEOTIDE SEQUENCE</scope>
</reference>
<name>A0A645E8K1_9ZZZZ</name>
<accession>A0A645E8K1</accession>
<gene>
    <name evidence="1" type="ORF">SDC9_145411</name>
</gene>
<evidence type="ECO:0000313" key="1">
    <source>
        <dbReference type="EMBL" id="MPM98227.1"/>
    </source>
</evidence>
<dbReference type="EMBL" id="VSSQ01044408">
    <property type="protein sequence ID" value="MPM98227.1"/>
    <property type="molecule type" value="Genomic_DNA"/>
</dbReference>